<accession>A0A317F0L8</accession>
<dbReference type="RefSeq" id="WP_109930957.1">
    <property type="nucleotide sequence ID" value="NZ_QGNY01000005.1"/>
</dbReference>
<evidence type="ECO:0000313" key="2">
    <source>
        <dbReference type="Proteomes" id="UP000245391"/>
    </source>
</evidence>
<dbReference type="EMBL" id="QGNY01000005">
    <property type="protein sequence ID" value="PWS31008.1"/>
    <property type="molecule type" value="Genomic_DNA"/>
</dbReference>
<organism evidence="1 2">
    <name type="scientific">Pedobacter paludis</name>
    <dbReference type="NCBI Taxonomy" id="2203212"/>
    <lineage>
        <taxon>Bacteria</taxon>
        <taxon>Pseudomonadati</taxon>
        <taxon>Bacteroidota</taxon>
        <taxon>Sphingobacteriia</taxon>
        <taxon>Sphingobacteriales</taxon>
        <taxon>Sphingobacteriaceae</taxon>
        <taxon>Pedobacter</taxon>
    </lineage>
</organism>
<proteinExistence type="predicted"/>
<dbReference type="OrthoDB" id="9148571at2"/>
<reference evidence="2" key="1">
    <citation type="submission" date="2018-05" db="EMBL/GenBank/DDBJ databases">
        <title>Pedobacter paludis sp. nov., isolated from wetland soil.</title>
        <authorList>
            <person name="Zhang Y."/>
        </authorList>
    </citation>
    <scope>NUCLEOTIDE SEQUENCE [LARGE SCALE GENOMIC DNA]</scope>
    <source>
        <strain evidence="2">R-8</strain>
    </source>
</reference>
<gene>
    <name evidence="1" type="ORF">DF947_15535</name>
</gene>
<evidence type="ECO:0000313" key="1">
    <source>
        <dbReference type="EMBL" id="PWS31008.1"/>
    </source>
</evidence>
<keyword evidence="2" id="KW-1185">Reference proteome</keyword>
<protein>
    <submittedName>
        <fullName evidence="1">Uncharacterized protein</fullName>
    </submittedName>
</protein>
<name>A0A317F0L8_9SPHI</name>
<dbReference type="Proteomes" id="UP000245391">
    <property type="component" value="Unassembled WGS sequence"/>
</dbReference>
<comment type="caution">
    <text evidence="1">The sequence shown here is derived from an EMBL/GenBank/DDBJ whole genome shotgun (WGS) entry which is preliminary data.</text>
</comment>
<sequence>MEPTTLCILTFPQYYKNGRLNFNIVIIPRNLNPLLSLKPGLAAFADAQIQFKSMAINSLDGLPITENVSSNPVIDLENPVVPTRNIWEALKKQMELSDGMKIDDAETGKPAQRANADLERYKDRSIRKYLPESYRNAFNFVRAKTKYALSGDEYSCAVKNKNNDNTDQNTQRDTLSWGKVVAFCLRNPALAEKVGLIYKASIALNADEKLFEQGGWMYTELATGSDFDGAAKMKYAARIPALKGLTERVLFSAVQFPVSEVAINNLGYDEILRDAMIYDDGFAKIVHANQPVNQDLLQEKDKSNPPLKDLGIRLGWDDEQIAIWYNRQMLQKEEQSGAIIDAPLGVFGYRLDARKLGEEKWLSQNSLVVQQTTALDGGAIPISLAGDILEPGIEIHPAAHGDSEGEGFWLPMYFSSWAGKPVSIADKDAEDINMLTADKMIAPRPDIQNSINTIPKRVSHPYLANPEYVLPLVYGEDYEFRIRLMDISGGGPKAEDKALNGGERPIAHQHFKRYIAAGAMNIVTMKDQYDVLSKGTQDLLLKDTSILQNVLDKNNPILKIKRPLLGYPAVVFTGKYTNAVDKLKAILGNLNGDQVGVDIGLADPDVESFKIRVEVRGLEMDNGRSENGREPYFLLFEKEFEMEKEANNYDQEFELKIVHQDVNVIDLESGFGNSGEKNELVLPTSRNLRLTFIPLIKTADNDYADVEIAEGKKLVMTSYQPSVNEVDLLSKIDTGYKAIYLQPEHPVDQHKVTGFGNILEINLINSTTPIELSRLADAFNLVAHNLTLEGEKGTRVQFGCSNLMRHSLAPDASSLTFSSLGELFNHWIIGVDFTLLRDWSWDGLKRQSITISRGWKAKRGGKIGDVIEIGTINVSDTASMNSLQDADRQYSRLIFMDAFDPKQTFDEFPSGAVLTYSIKVNFEDGVNGESQSDAWNGEIELPVTIIPKQIPKLISAGIALSPYVSDSEKYASTEFRQRFLWLEMDREPDDEMDTYFARVLSNAPDPLLCAVNEKLLKYDPVDPVLNINDEKIRIILAGGHDDNAGMGAMQEMIRGEDESGKSSFYMLPLPPGLHADSDELFGFFSYEIRLGHKKELWSTAQGRYGRPLRANGVQHPAPALSCTVIRRKTGLARNPVRGKIINNLEQEFRKVPKRKGLELEETVLTRAVRNEIVITAPFATAVLNGENVSSNPPQTSMWYMLYTQVRQADGKSYRNLLIDSGNMPYIPPKGRILDKETVYQPKPEGTKSGRAILKVDDVQARLVEMGLPAESSLSVLCVEMFPLNNQWNMNLRGQRFENIEGEREEETELLNPLTTGLGSYRIYRTSALVPVSDVCCDDC</sequence>